<gene>
    <name evidence="2" type="ORF">GBAR_LOCUS2639</name>
</gene>
<reference evidence="2" key="1">
    <citation type="submission" date="2023-03" db="EMBL/GenBank/DDBJ databases">
        <authorList>
            <person name="Steffen K."/>
            <person name="Cardenas P."/>
        </authorList>
    </citation>
    <scope>NUCLEOTIDE SEQUENCE</scope>
</reference>
<dbReference type="SUPFAM" id="SSF57938">
    <property type="entry name" value="DnaJ/Hsp40 cysteine-rich domain"/>
    <property type="match status" value="1"/>
</dbReference>
<evidence type="ECO:0000259" key="1">
    <source>
        <dbReference type="PROSITE" id="PS50017"/>
    </source>
</evidence>
<proteinExistence type="predicted"/>
<organism evidence="2 3">
    <name type="scientific">Geodia barretti</name>
    <name type="common">Barrett's horny sponge</name>
    <dbReference type="NCBI Taxonomy" id="519541"/>
    <lineage>
        <taxon>Eukaryota</taxon>
        <taxon>Metazoa</taxon>
        <taxon>Porifera</taxon>
        <taxon>Demospongiae</taxon>
        <taxon>Heteroscleromorpha</taxon>
        <taxon>Tetractinellida</taxon>
        <taxon>Astrophorina</taxon>
        <taxon>Geodiidae</taxon>
        <taxon>Geodia</taxon>
    </lineage>
</organism>
<dbReference type="AlphaFoldDB" id="A0AA35W573"/>
<evidence type="ECO:0000313" key="3">
    <source>
        <dbReference type="Proteomes" id="UP001174909"/>
    </source>
</evidence>
<dbReference type="Gene3D" id="1.10.533.10">
    <property type="entry name" value="Death Domain, Fas"/>
    <property type="match status" value="1"/>
</dbReference>
<dbReference type="CDD" id="cd01670">
    <property type="entry name" value="Death"/>
    <property type="match status" value="1"/>
</dbReference>
<feature type="domain" description="Death" evidence="1">
    <location>
        <begin position="20"/>
        <end position="89"/>
    </location>
</feature>
<dbReference type="InterPro" id="IPR000488">
    <property type="entry name" value="Death_dom"/>
</dbReference>
<dbReference type="InterPro" id="IPR011029">
    <property type="entry name" value="DEATH-like_dom_sf"/>
</dbReference>
<protein>
    <recommendedName>
        <fullName evidence="1">Death domain-containing protein</fullName>
    </recommendedName>
</protein>
<dbReference type="GO" id="GO:0007165">
    <property type="term" value="P:signal transduction"/>
    <property type="evidence" value="ECO:0007669"/>
    <property type="project" value="InterPro"/>
</dbReference>
<accession>A0AA35W573</accession>
<keyword evidence="3" id="KW-1185">Reference proteome</keyword>
<dbReference type="InterPro" id="IPR036410">
    <property type="entry name" value="HSP_DnaJ_Cys-rich_dom_sf"/>
</dbReference>
<dbReference type="PROSITE" id="PS50017">
    <property type="entry name" value="DEATH_DOMAIN"/>
    <property type="match status" value="1"/>
</dbReference>
<name>A0AA35W573_GEOBA</name>
<comment type="caution">
    <text evidence="2">The sequence shown here is derived from an EMBL/GenBank/DDBJ whole genome shotgun (WGS) entry which is preliminary data.</text>
</comment>
<sequence>MEREATEDHLEVLAREGFFDWKALRPHLGLSSGHEQDISRSEREYADQRRACLYKWKVVKGSGATYKELIKAANKIENRKFAEMVEKVMKTPSRESTSNNTAVIEKPQDTKCKQCQGHGVVYRSRNTVFDFLDMRGQFDIVNCRQCKGNDNWVKCSHAPWKDVGGICRE</sequence>
<dbReference type="SUPFAM" id="SSF47986">
    <property type="entry name" value="DEATH domain"/>
    <property type="match status" value="1"/>
</dbReference>
<evidence type="ECO:0000313" key="2">
    <source>
        <dbReference type="EMBL" id="CAI7999189.1"/>
    </source>
</evidence>
<dbReference type="Pfam" id="PF00531">
    <property type="entry name" value="Death"/>
    <property type="match status" value="1"/>
</dbReference>
<dbReference type="Proteomes" id="UP001174909">
    <property type="component" value="Unassembled WGS sequence"/>
</dbReference>
<dbReference type="EMBL" id="CASHTH010000361">
    <property type="protein sequence ID" value="CAI7999189.1"/>
    <property type="molecule type" value="Genomic_DNA"/>
</dbReference>